<name>A0A0L7QJ72_9HYME</name>
<organism evidence="1 2">
    <name type="scientific">Habropoda laboriosa</name>
    <dbReference type="NCBI Taxonomy" id="597456"/>
    <lineage>
        <taxon>Eukaryota</taxon>
        <taxon>Metazoa</taxon>
        <taxon>Ecdysozoa</taxon>
        <taxon>Arthropoda</taxon>
        <taxon>Hexapoda</taxon>
        <taxon>Insecta</taxon>
        <taxon>Pterygota</taxon>
        <taxon>Neoptera</taxon>
        <taxon>Endopterygota</taxon>
        <taxon>Hymenoptera</taxon>
        <taxon>Apocrita</taxon>
        <taxon>Aculeata</taxon>
        <taxon>Apoidea</taxon>
        <taxon>Anthophila</taxon>
        <taxon>Apidae</taxon>
        <taxon>Habropoda</taxon>
    </lineage>
</organism>
<feature type="non-terminal residue" evidence="1">
    <location>
        <position position="1"/>
    </location>
</feature>
<evidence type="ECO:0000313" key="1">
    <source>
        <dbReference type="EMBL" id="KOC58615.1"/>
    </source>
</evidence>
<dbReference type="AlphaFoldDB" id="A0A0L7QJ72"/>
<accession>A0A0L7QJ72</accession>
<sequence>AWSPYSPNLNPLDYSIWGILEAKVCAKPHNSVESLKHDLKKAWNEIDDNTLRDANRSISEASRSLYKGKWRSFRKKPYIT</sequence>
<evidence type="ECO:0000313" key="2">
    <source>
        <dbReference type="Proteomes" id="UP000053825"/>
    </source>
</evidence>
<comment type="caution">
    <text evidence="1">The sequence shown here is derived from an EMBL/GenBank/DDBJ whole genome shotgun (WGS) entry which is preliminary data.</text>
</comment>
<gene>
    <name evidence="1" type="ORF">WH47_06149</name>
</gene>
<proteinExistence type="predicted"/>
<evidence type="ECO:0008006" key="3">
    <source>
        <dbReference type="Google" id="ProtNLM"/>
    </source>
</evidence>
<dbReference type="Proteomes" id="UP000053825">
    <property type="component" value="Unassembled WGS sequence"/>
</dbReference>
<dbReference type="EMBL" id="LHQN01015516">
    <property type="protein sequence ID" value="KOC58615.1"/>
    <property type="molecule type" value="Genomic_DNA"/>
</dbReference>
<dbReference type="InterPro" id="IPR036397">
    <property type="entry name" value="RNaseH_sf"/>
</dbReference>
<keyword evidence="2" id="KW-1185">Reference proteome</keyword>
<dbReference type="GO" id="GO:0003676">
    <property type="term" value="F:nucleic acid binding"/>
    <property type="evidence" value="ECO:0007669"/>
    <property type="project" value="InterPro"/>
</dbReference>
<reference evidence="2" key="1">
    <citation type="submission" date="2015-07" db="EMBL/GenBank/DDBJ databases">
        <title>The genome of Habropoda laboriosa.</title>
        <authorList>
            <person name="Pan H."/>
            <person name="Kapheim K."/>
        </authorList>
    </citation>
    <scope>NUCLEOTIDE SEQUENCE [LARGE SCALE GENOMIC DNA]</scope>
</reference>
<dbReference type="Gene3D" id="3.30.420.10">
    <property type="entry name" value="Ribonuclease H-like superfamily/Ribonuclease H"/>
    <property type="match status" value="1"/>
</dbReference>
<protein>
    <recommendedName>
        <fullName evidence="3">Tc1-like transposase DDE domain-containing protein</fullName>
    </recommendedName>
</protein>